<evidence type="ECO:0000313" key="3">
    <source>
        <dbReference type="RefSeq" id="XP_013885697.1"/>
    </source>
</evidence>
<dbReference type="InParanoid" id="A0A2I4D0C9"/>
<dbReference type="KEGG" id="alim:106533803"/>
<dbReference type="RefSeq" id="XP_013885697.1">
    <property type="nucleotide sequence ID" value="XM_014030243.1"/>
</dbReference>
<gene>
    <name evidence="3" type="primary">LOC106533803</name>
</gene>
<feature type="region of interest" description="Disordered" evidence="1">
    <location>
        <begin position="156"/>
        <end position="190"/>
    </location>
</feature>
<dbReference type="OrthoDB" id="8963940at2759"/>
<accession>A0A2I4D0C9</accession>
<dbReference type="GeneID" id="106533803"/>
<sequence length="292" mass="32240">MYRLLRQSSLSAFWGVSSDDPTSPLRASTPPDYYMGYQPSSPEPATTPYSSQLPLVREEHLQLPLLTPEDLQMLERDAEADHFQCVCSESLAEDVVRWLSSATPHLPPNTTEDSDATPEISLLDVKPPPAATASHSVIAESGVESLHQAWLEEGPEAGDSLHSARPAEASHTASEHEKGSLHAASTMWEPSSSTTSCGDWLDLEVIRTAKMAILHLLNMTLDSYVREICNGCIIHHPSQLKHLCVTVRDENAFYGAHYDEITNRVMKDRFISTVQLILRSCGVTVDDYATLK</sequence>
<dbReference type="Proteomes" id="UP000192220">
    <property type="component" value="Unplaced"/>
</dbReference>
<dbReference type="AlphaFoldDB" id="A0A2I4D0C9"/>
<proteinExistence type="predicted"/>
<keyword evidence="2" id="KW-1185">Reference proteome</keyword>
<reference evidence="3" key="1">
    <citation type="submission" date="2025-08" db="UniProtKB">
        <authorList>
            <consortium name="RefSeq"/>
        </authorList>
    </citation>
    <scope>IDENTIFICATION</scope>
    <source>
        <strain evidence="3">Quisiro</strain>
        <tissue evidence="3">Liver</tissue>
    </source>
</reference>
<evidence type="ECO:0000313" key="2">
    <source>
        <dbReference type="Proteomes" id="UP000192220"/>
    </source>
</evidence>
<evidence type="ECO:0000256" key="1">
    <source>
        <dbReference type="SAM" id="MobiDB-lite"/>
    </source>
</evidence>
<name>A0A2I4D0C9_AUSLI</name>
<protein>
    <submittedName>
        <fullName evidence="3">Uncharacterized protein LOC106533803</fullName>
    </submittedName>
</protein>
<organism evidence="2 3">
    <name type="scientific">Austrofundulus limnaeus</name>
    <name type="common">Annual killifish</name>
    <dbReference type="NCBI Taxonomy" id="52670"/>
    <lineage>
        <taxon>Eukaryota</taxon>
        <taxon>Metazoa</taxon>
        <taxon>Chordata</taxon>
        <taxon>Craniata</taxon>
        <taxon>Vertebrata</taxon>
        <taxon>Euteleostomi</taxon>
        <taxon>Actinopterygii</taxon>
        <taxon>Neopterygii</taxon>
        <taxon>Teleostei</taxon>
        <taxon>Neoteleostei</taxon>
        <taxon>Acanthomorphata</taxon>
        <taxon>Ovalentaria</taxon>
        <taxon>Atherinomorphae</taxon>
        <taxon>Cyprinodontiformes</taxon>
        <taxon>Rivulidae</taxon>
        <taxon>Austrofundulus</taxon>
    </lineage>
</organism>